<evidence type="ECO:0000256" key="3">
    <source>
        <dbReference type="ARBA" id="ARBA00022723"/>
    </source>
</evidence>
<dbReference type="HAMAP" id="MF_00265">
    <property type="entry name" value="VapC_Nob1"/>
    <property type="match status" value="1"/>
</dbReference>
<keyword evidence="3 6" id="KW-0479">Metal-binding</keyword>
<keyword evidence="9" id="KW-1185">Reference proteome</keyword>
<dbReference type="CDD" id="cd09873">
    <property type="entry name" value="PIN_Pae0151-like"/>
    <property type="match status" value="1"/>
</dbReference>
<dbReference type="InterPro" id="IPR044153">
    <property type="entry name" value="PIN_Pae0151-like"/>
</dbReference>
<keyword evidence="2 6" id="KW-0540">Nuclease</keyword>
<comment type="caution">
    <text evidence="8">The sequence shown here is derived from an EMBL/GenBank/DDBJ whole genome shotgun (WGS) entry which is preliminary data.</text>
</comment>
<comment type="similarity">
    <text evidence="6">Belongs to the PINc/VapC protein family.</text>
</comment>
<sequence length="128" mass="13870">MTFAVDAGVLIGLLDPEDARHAAATEVFSLGIRFLVHPVNLAEALIGPERRGRSLEAFEDLRRFGVVPETLSSNEALILARVRAEHSLRMPDACALAIAVGNDIPLITFDKRLAAEAKKRGLYEPVPA</sequence>
<dbReference type="EC" id="3.1.-.-" evidence="6"/>
<dbReference type="EMBL" id="JAROCB010000001">
    <property type="protein sequence ID" value="MDN4595884.1"/>
    <property type="molecule type" value="Genomic_DNA"/>
</dbReference>
<evidence type="ECO:0000256" key="6">
    <source>
        <dbReference type="HAMAP-Rule" id="MF_00265"/>
    </source>
</evidence>
<gene>
    <name evidence="6" type="primary">vapC</name>
    <name evidence="8" type="ORF">P5G59_01900</name>
</gene>
<keyword evidence="1 6" id="KW-1277">Toxin-antitoxin system</keyword>
<keyword evidence="6" id="KW-0800">Toxin</keyword>
<evidence type="ECO:0000259" key="7">
    <source>
        <dbReference type="Pfam" id="PF01850"/>
    </source>
</evidence>
<dbReference type="InterPro" id="IPR002716">
    <property type="entry name" value="PIN_dom"/>
</dbReference>
<organism evidence="8 9">
    <name type="scientific">Leifsonia virtsii</name>
    <dbReference type="NCBI Taxonomy" id="3035915"/>
    <lineage>
        <taxon>Bacteria</taxon>
        <taxon>Bacillati</taxon>
        <taxon>Actinomycetota</taxon>
        <taxon>Actinomycetes</taxon>
        <taxon>Micrococcales</taxon>
        <taxon>Microbacteriaceae</taxon>
        <taxon>Leifsonia</taxon>
    </lineage>
</organism>
<keyword evidence="5 6" id="KW-0460">Magnesium</keyword>
<proteinExistence type="inferred from homology"/>
<evidence type="ECO:0000313" key="8">
    <source>
        <dbReference type="EMBL" id="MDN4595884.1"/>
    </source>
</evidence>
<dbReference type="Gene3D" id="3.40.50.1010">
    <property type="entry name" value="5'-nuclease"/>
    <property type="match status" value="1"/>
</dbReference>
<evidence type="ECO:0000256" key="1">
    <source>
        <dbReference type="ARBA" id="ARBA00022649"/>
    </source>
</evidence>
<accession>A0ABT8ISV9</accession>
<evidence type="ECO:0000256" key="4">
    <source>
        <dbReference type="ARBA" id="ARBA00022801"/>
    </source>
</evidence>
<dbReference type="RefSeq" id="WP_301215448.1">
    <property type="nucleotide sequence ID" value="NZ_JAROCB010000001.1"/>
</dbReference>
<evidence type="ECO:0000313" key="9">
    <source>
        <dbReference type="Proteomes" id="UP001174210"/>
    </source>
</evidence>
<dbReference type="Proteomes" id="UP001174210">
    <property type="component" value="Unassembled WGS sequence"/>
</dbReference>
<feature type="domain" description="PIN" evidence="7">
    <location>
        <begin position="5"/>
        <end position="115"/>
    </location>
</feature>
<feature type="binding site" evidence="6">
    <location>
        <position position="6"/>
    </location>
    <ligand>
        <name>Mg(2+)</name>
        <dbReference type="ChEBI" id="CHEBI:18420"/>
    </ligand>
</feature>
<evidence type="ECO:0000256" key="2">
    <source>
        <dbReference type="ARBA" id="ARBA00022722"/>
    </source>
</evidence>
<comment type="function">
    <text evidence="6">Toxic component of a toxin-antitoxin (TA) system. An RNase.</text>
</comment>
<evidence type="ECO:0000256" key="5">
    <source>
        <dbReference type="ARBA" id="ARBA00022842"/>
    </source>
</evidence>
<dbReference type="InterPro" id="IPR022907">
    <property type="entry name" value="VapC_family"/>
</dbReference>
<dbReference type="SUPFAM" id="SSF88723">
    <property type="entry name" value="PIN domain-like"/>
    <property type="match status" value="1"/>
</dbReference>
<feature type="binding site" evidence="6">
    <location>
        <position position="92"/>
    </location>
    <ligand>
        <name>Mg(2+)</name>
        <dbReference type="ChEBI" id="CHEBI:18420"/>
    </ligand>
</feature>
<reference evidence="8" key="1">
    <citation type="submission" date="2023-03" db="EMBL/GenBank/DDBJ databases">
        <title>MT1 and MT2 Draft Genomes of Novel Species.</title>
        <authorList>
            <person name="Venkateswaran K."/>
        </authorList>
    </citation>
    <scope>NUCLEOTIDE SEQUENCE</scope>
    <source>
        <strain evidence="8">F6_8S_P_1A</strain>
    </source>
</reference>
<dbReference type="Pfam" id="PF01850">
    <property type="entry name" value="PIN"/>
    <property type="match status" value="1"/>
</dbReference>
<dbReference type="InterPro" id="IPR029060">
    <property type="entry name" value="PIN-like_dom_sf"/>
</dbReference>
<protein>
    <recommendedName>
        <fullName evidence="6">Ribonuclease VapC</fullName>
        <shortName evidence="6">RNase VapC</shortName>
        <ecNumber evidence="6">3.1.-.-</ecNumber>
    </recommendedName>
    <alternativeName>
        <fullName evidence="6">Toxin VapC</fullName>
    </alternativeName>
</protein>
<name>A0ABT8ISV9_9MICO</name>
<comment type="cofactor">
    <cofactor evidence="6">
        <name>Mg(2+)</name>
        <dbReference type="ChEBI" id="CHEBI:18420"/>
    </cofactor>
</comment>
<keyword evidence="4 6" id="KW-0378">Hydrolase</keyword>